<proteinExistence type="predicted"/>
<dbReference type="OrthoDB" id="5188268at2"/>
<accession>A0A1B7LUE2</accession>
<dbReference type="Proteomes" id="UP000078292">
    <property type="component" value="Unassembled WGS sequence"/>
</dbReference>
<keyword evidence="2" id="KW-1185">Reference proteome</keyword>
<evidence type="ECO:0000313" key="2">
    <source>
        <dbReference type="Proteomes" id="UP000078292"/>
    </source>
</evidence>
<dbReference type="EMBL" id="LXEY01000118">
    <property type="protein sequence ID" value="OAV51009.1"/>
    <property type="molecule type" value="Genomic_DNA"/>
</dbReference>
<name>A0A1B7LUE2_9MICC</name>
<dbReference type="RefSeq" id="WP_043055848.1">
    <property type="nucleotide sequence ID" value="NZ_LXEY01000118.1"/>
</dbReference>
<reference evidence="1 2" key="1">
    <citation type="submission" date="2016-04" db="EMBL/GenBank/DDBJ databases">
        <title>First whole genome shotgun sequence of the bacterium Enteractinococcus sp. strain UASWS1574.</title>
        <authorList>
            <person name="Crovadore J."/>
            <person name="Chablais R."/>
            <person name="Lefort F."/>
        </authorList>
    </citation>
    <scope>NUCLEOTIDE SEQUENCE [LARGE SCALE GENOMIC DNA]</scope>
    <source>
        <strain evidence="1 2">UASWS1574</strain>
    </source>
</reference>
<dbReference type="AlphaFoldDB" id="A0A1B7LUE2"/>
<protein>
    <submittedName>
        <fullName evidence="1">Uncharacterized protein</fullName>
    </submittedName>
</protein>
<sequence length="106" mass="11918">MDIERRVRAIQLEPDAVKDLPLPDDAVGEPRGRSVVRSVRLPEAEYAEIEQLAQQLDVPVSALMRGWVLQGLAEEHDLSLRGAIERVLGEADRLRRIARQDDVAQN</sequence>
<comment type="caution">
    <text evidence="1">The sequence shown here is derived from an EMBL/GenBank/DDBJ whole genome shotgun (WGS) entry which is preliminary data.</text>
</comment>
<gene>
    <name evidence="1" type="ORF">A6F49_02545</name>
</gene>
<evidence type="ECO:0000313" key="1">
    <source>
        <dbReference type="EMBL" id="OAV51009.1"/>
    </source>
</evidence>
<organism evidence="1 2">
    <name type="scientific">Enteractinococcus helveticum</name>
    <dbReference type="NCBI Taxonomy" id="1837282"/>
    <lineage>
        <taxon>Bacteria</taxon>
        <taxon>Bacillati</taxon>
        <taxon>Actinomycetota</taxon>
        <taxon>Actinomycetes</taxon>
        <taxon>Micrococcales</taxon>
        <taxon>Micrococcaceae</taxon>
    </lineage>
</organism>